<dbReference type="PROSITE" id="PS00061">
    <property type="entry name" value="ADH_SHORT"/>
    <property type="match status" value="1"/>
</dbReference>
<evidence type="ECO:0000256" key="2">
    <source>
        <dbReference type="ARBA" id="ARBA00023002"/>
    </source>
</evidence>
<evidence type="ECO:0000313" key="5">
    <source>
        <dbReference type="Proteomes" id="UP000053105"/>
    </source>
</evidence>
<reference evidence="4 5" key="1">
    <citation type="submission" date="2015-07" db="EMBL/GenBank/DDBJ databases">
        <title>The genome of Melipona quadrifasciata.</title>
        <authorList>
            <person name="Pan H."/>
            <person name="Kapheim K."/>
        </authorList>
    </citation>
    <scope>NUCLEOTIDE SEQUENCE [LARGE SCALE GENOMIC DNA]</scope>
    <source>
        <strain evidence="4">0111107301</strain>
        <tissue evidence="4">Whole body</tissue>
    </source>
</reference>
<dbReference type="InterPro" id="IPR002347">
    <property type="entry name" value="SDR_fam"/>
</dbReference>
<accession>A0A0N0U775</accession>
<name>A0A0N0U775_9HYME</name>
<dbReference type="OrthoDB" id="1933717at2759"/>
<protein>
    <submittedName>
        <fullName evidence="4">Dehydrogenase/reductase SDR family member 11</fullName>
    </submittedName>
</protein>
<dbReference type="PANTHER" id="PTHR43115">
    <property type="entry name" value="DEHYDROGENASE/REDUCTASE SDR FAMILY MEMBER 11"/>
    <property type="match status" value="1"/>
</dbReference>
<evidence type="ECO:0000256" key="3">
    <source>
        <dbReference type="RuleBase" id="RU000363"/>
    </source>
</evidence>
<evidence type="ECO:0000256" key="1">
    <source>
        <dbReference type="ARBA" id="ARBA00006484"/>
    </source>
</evidence>
<proteinExistence type="inferred from homology"/>
<keyword evidence="5" id="KW-1185">Reference proteome</keyword>
<comment type="similarity">
    <text evidence="1 3">Belongs to the short-chain dehydrogenases/reductases (SDR) family.</text>
</comment>
<dbReference type="PANTHER" id="PTHR43115:SF4">
    <property type="entry name" value="DEHYDROGENASE_REDUCTASE SDR FAMILY MEMBER 11"/>
    <property type="match status" value="1"/>
</dbReference>
<dbReference type="FunFam" id="3.40.50.720:FF:000047">
    <property type="entry name" value="NADP-dependent L-serine/L-allo-threonine dehydrogenase"/>
    <property type="match status" value="1"/>
</dbReference>
<dbReference type="InterPro" id="IPR020904">
    <property type="entry name" value="Sc_DH/Rdtase_CS"/>
</dbReference>
<gene>
    <name evidence="4" type="ORF">WN51_11512</name>
</gene>
<dbReference type="Proteomes" id="UP000053105">
    <property type="component" value="Unassembled WGS sequence"/>
</dbReference>
<evidence type="ECO:0000313" key="4">
    <source>
        <dbReference type="EMBL" id="KOX79901.1"/>
    </source>
</evidence>
<dbReference type="GO" id="GO:0016616">
    <property type="term" value="F:oxidoreductase activity, acting on the CH-OH group of donors, NAD or NADP as acceptor"/>
    <property type="evidence" value="ECO:0007669"/>
    <property type="project" value="UniProtKB-ARBA"/>
</dbReference>
<dbReference type="Pfam" id="PF00106">
    <property type="entry name" value="adh_short"/>
    <property type="match status" value="1"/>
</dbReference>
<sequence>MDRWAGKVAVVTGASAGIGAAIVKQLVSYGMVVAGLARRVEKIKELEQGLEEYSGKLHAVKCDVSKEESVVAAFAWVQENLGPASVLVNNAGITKESSLIDGNLEDWRAVFDVNVFGLCLCTKEAVRTMREGGGEGVIINVNSFAGERVPFIPGFSVYPASKRAITALAQTLRHELTGTQIRVTGISPGLVATELMVSYSTYSEEALASFPTLDPEDVATAAIYILSCPPHVVVSIITSLYSVNNSMNISKNIKHVKLNA</sequence>
<dbReference type="AlphaFoldDB" id="A0A0N0U775"/>
<dbReference type="EMBL" id="KQ435710">
    <property type="protein sequence ID" value="KOX79901.1"/>
    <property type="molecule type" value="Genomic_DNA"/>
</dbReference>
<dbReference type="PRINTS" id="PR00081">
    <property type="entry name" value="GDHRDH"/>
</dbReference>
<keyword evidence="2" id="KW-0560">Oxidoreductase</keyword>
<dbReference type="InterPro" id="IPR036291">
    <property type="entry name" value="NAD(P)-bd_dom_sf"/>
</dbReference>
<dbReference type="PRINTS" id="PR00080">
    <property type="entry name" value="SDRFAMILY"/>
</dbReference>
<dbReference type="Gene3D" id="3.40.50.720">
    <property type="entry name" value="NAD(P)-binding Rossmann-like Domain"/>
    <property type="match status" value="1"/>
</dbReference>
<dbReference type="STRING" id="166423.A0A0N0U775"/>
<dbReference type="SUPFAM" id="SSF51735">
    <property type="entry name" value="NAD(P)-binding Rossmann-fold domains"/>
    <property type="match status" value="1"/>
</dbReference>
<organism evidence="4 5">
    <name type="scientific">Melipona quadrifasciata</name>
    <dbReference type="NCBI Taxonomy" id="166423"/>
    <lineage>
        <taxon>Eukaryota</taxon>
        <taxon>Metazoa</taxon>
        <taxon>Ecdysozoa</taxon>
        <taxon>Arthropoda</taxon>
        <taxon>Hexapoda</taxon>
        <taxon>Insecta</taxon>
        <taxon>Pterygota</taxon>
        <taxon>Neoptera</taxon>
        <taxon>Endopterygota</taxon>
        <taxon>Hymenoptera</taxon>
        <taxon>Apocrita</taxon>
        <taxon>Aculeata</taxon>
        <taxon>Apoidea</taxon>
        <taxon>Anthophila</taxon>
        <taxon>Apidae</taxon>
        <taxon>Melipona</taxon>
    </lineage>
</organism>